<proteinExistence type="inferred from homology"/>
<dbReference type="KEGG" id="goe:100898206"/>
<accession>A0AAJ6QRG4</accession>
<evidence type="ECO:0000313" key="5">
    <source>
        <dbReference type="RefSeq" id="XP_003741406.1"/>
    </source>
</evidence>
<comment type="similarity">
    <text evidence="1">Belongs to the ATG101 family.</text>
</comment>
<dbReference type="PANTHER" id="PTHR13292:SF0">
    <property type="entry name" value="AUTOPHAGY-RELATED PROTEIN 101"/>
    <property type="match status" value="1"/>
</dbReference>
<dbReference type="AlphaFoldDB" id="A0AAJ6QRG4"/>
<dbReference type="GO" id="GO:0019901">
    <property type="term" value="F:protein kinase binding"/>
    <property type="evidence" value="ECO:0007669"/>
    <property type="project" value="TreeGrafter"/>
</dbReference>
<protein>
    <recommendedName>
        <fullName evidence="2">Autophagy-related protein 101</fullName>
    </recommendedName>
</protein>
<dbReference type="RefSeq" id="XP_003741406.1">
    <property type="nucleotide sequence ID" value="XM_003741358.1"/>
</dbReference>
<keyword evidence="4" id="KW-1185">Reference proteome</keyword>
<name>A0AAJ6QRG4_9ACAR</name>
<dbReference type="GO" id="GO:0000407">
    <property type="term" value="C:phagophore assembly site"/>
    <property type="evidence" value="ECO:0007669"/>
    <property type="project" value="TreeGrafter"/>
</dbReference>
<gene>
    <name evidence="5" type="primary">LOC100898206</name>
</gene>
<evidence type="ECO:0000256" key="1">
    <source>
        <dbReference type="ARBA" id="ARBA00007130"/>
    </source>
</evidence>
<keyword evidence="3" id="KW-0072">Autophagy</keyword>
<dbReference type="Proteomes" id="UP000694867">
    <property type="component" value="Unplaced"/>
</dbReference>
<dbReference type="GeneID" id="100898206"/>
<evidence type="ECO:0000313" key="4">
    <source>
        <dbReference type="Proteomes" id="UP000694867"/>
    </source>
</evidence>
<evidence type="ECO:0000256" key="2">
    <source>
        <dbReference type="ARBA" id="ARBA00018874"/>
    </source>
</evidence>
<dbReference type="PANTHER" id="PTHR13292">
    <property type="entry name" value="AUTOPHAGY-RELATED PROTEIN 101"/>
    <property type="match status" value="1"/>
</dbReference>
<evidence type="ECO:0000256" key="3">
    <source>
        <dbReference type="ARBA" id="ARBA00023006"/>
    </source>
</evidence>
<dbReference type="GO" id="GO:1990316">
    <property type="term" value="C:Atg1/ULK1 kinase complex"/>
    <property type="evidence" value="ECO:0007669"/>
    <property type="project" value="TreeGrafter"/>
</dbReference>
<dbReference type="InterPro" id="IPR012445">
    <property type="entry name" value="ATG101"/>
</dbReference>
<organism evidence="4 5">
    <name type="scientific">Galendromus occidentalis</name>
    <name type="common">western predatory mite</name>
    <dbReference type="NCBI Taxonomy" id="34638"/>
    <lineage>
        <taxon>Eukaryota</taxon>
        <taxon>Metazoa</taxon>
        <taxon>Ecdysozoa</taxon>
        <taxon>Arthropoda</taxon>
        <taxon>Chelicerata</taxon>
        <taxon>Arachnida</taxon>
        <taxon>Acari</taxon>
        <taxon>Parasitiformes</taxon>
        <taxon>Mesostigmata</taxon>
        <taxon>Gamasina</taxon>
        <taxon>Phytoseioidea</taxon>
        <taxon>Phytoseiidae</taxon>
        <taxon>Typhlodrominae</taxon>
        <taxon>Galendromus</taxon>
    </lineage>
</organism>
<dbReference type="Pfam" id="PF07855">
    <property type="entry name" value="ATG101"/>
    <property type="match status" value="1"/>
</dbReference>
<dbReference type="GO" id="GO:0000045">
    <property type="term" value="P:autophagosome assembly"/>
    <property type="evidence" value="ECO:0007669"/>
    <property type="project" value="TreeGrafter"/>
</dbReference>
<sequence length="220" mass="25090">MNARSFDVELKLREEEVVEVTSGLLHTILFLRSSAAGESGSTVFTRGTPPVTKFSYVDCRTIDFTHVQVESPDLKNRIHREATLFFTQLKRGQRGRGSITLEFYERSEGLLSTSCETWEMWRIGVTLTTCGSLFEKRRHSQKACAEIADFVSLITTAVNFDTHLPLAYTPEHVGRIYDTSLRGVQPYLFKITHRIDCFRHYNPSVLTDLCKWIGKGAFLD</sequence>
<reference evidence="5" key="1">
    <citation type="submission" date="2025-08" db="UniProtKB">
        <authorList>
            <consortium name="RefSeq"/>
        </authorList>
    </citation>
    <scope>IDENTIFICATION</scope>
</reference>